<name>A0A7J6LYW1_PERCH</name>
<evidence type="ECO:0000313" key="2">
    <source>
        <dbReference type="EMBL" id="KAF4664488.1"/>
    </source>
</evidence>
<feature type="region of interest" description="Disordered" evidence="1">
    <location>
        <begin position="1"/>
        <end position="39"/>
    </location>
</feature>
<sequence>MPLLASGAAGGFRQPLVQPLSSSSQSRPPRRPIRGPNPNGMYVGGFDDYWMRFIPGAAHRVEYEVKSGKGKSPRVGEHATKGYEVSERPSLKYKGEDYHKILMTFDNTDYDDERSSDHQSHKVVFKGDKDEKANLYFDKRSGYEFYVSADSKKVLCKEAKLPSVEVTVEGQKKMSYTDKGDTGYVLLKQSSK</sequence>
<reference evidence="2 3" key="1">
    <citation type="submission" date="2020-04" db="EMBL/GenBank/DDBJ databases">
        <title>Perkinsus chesapeaki whole genome sequence.</title>
        <authorList>
            <person name="Bogema D.R."/>
        </authorList>
    </citation>
    <scope>NUCLEOTIDE SEQUENCE [LARGE SCALE GENOMIC DNA]</scope>
    <source>
        <strain evidence="2">ATCC PRA-425</strain>
    </source>
</reference>
<gene>
    <name evidence="2" type="ORF">FOL47_005099</name>
</gene>
<protein>
    <submittedName>
        <fullName evidence="2">Uncharacterized protein</fullName>
    </submittedName>
</protein>
<evidence type="ECO:0000313" key="3">
    <source>
        <dbReference type="Proteomes" id="UP000591131"/>
    </source>
</evidence>
<proteinExistence type="predicted"/>
<dbReference type="EMBL" id="JAAPAO010000286">
    <property type="protein sequence ID" value="KAF4664488.1"/>
    <property type="molecule type" value="Genomic_DNA"/>
</dbReference>
<keyword evidence="3" id="KW-1185">Reference proteome</keyword>
<dbReference type="AlphaFoldDB" id="A0A7J6LYW1"/>
<comment type="caution">
    <text evidence="2">The sequence shown here is derived from an EMBL/GenBank/DDBJ whole genome shotgun (WGS) entry which is preliminary data.</text>
</comment>
<dbReference type="Proteomes" id="UP000591131">
    <property type="component" value="Unassembled WGS sequence"/>
</dbReference>
<accession>A0A7J6LYW1</accession>
<organism evidence="2 3">
    <name type="scientific">Perkinsus chesapeaki</name>
    <name type="common">Clam parasite</name>
    <name type="synonym">Perkinsus andrewsi</name>
    <dbReference type="NCBI Taxonomy" id="330153"/>
    <lineage>
        <taxon>Eukaryota</taxon>
        <taxon>Sar</taxon>
        <taxon>Alveolata</taxon>
        <taxon>Perkinsozoa</taxon>
        <taxon>Perkinsea</taxon>
        <taxon>Perkinsida</taxon>
        <taxon>Perkinsidae</taxon>
        <taxon>Perkinsus</taxon>
    </lineage>
</organism>
<evidence type="ECO:0000256" key="1">
    <source>
        <dbReference type="SAM" id="MobiDB-lite"/>
    </source>
</evidence>
<feature type="compositionally biased region" description="Low complexity" evidence="1">
    <location>
        <begin position="13"/>
        <end position="27"/>
    </location>
</feature>